<protein>
    <recommendedName>
        <fullName evidence="3">DUF2853 family protein</fullName>
    </recommendedName>
</protein>
<dbReference type="Gene3D" id="1.10.238.120">
    <property type="entry name" value="Jann4075-like"/>
    <property type="match status" value="1"/>
</dbReference>
<dbReference type="InterPro" id="IPR023154">
    <property type="entry name" value="Jann4075-like_sf"/>
</dbReference>
<dbReference type="SUPFAM" id="SSF158587">
    <property type="entry name" value="Jann4075-like"/>
    <property type="match status" value="1"/>
</dbReference>
<dbReference type="Pfam" id="PF11015">
    <property type="entry name" value="DUF2853"/>
    <property type="match status" value="1"/>
</dbReference>
<sequence>MVHDRDQAHAGTARRSFREYRHDFNALRIAGTGWDAFPRKFFFAPDWVAGNLPGKPARFAAGWRNKYFFENAKTGGQFPMGKRDDLIAHYADDLRNKCGIEPDMDLLTKVTIGCGPAIYDADASTVAGSQEHELETVKNNFLIKKLGLSDGPELMDAINSVIETYGKSERNKYRAVVYYMLTKHFGKESVYG</sequence>
<name>A0ABP9LEP6_9RHOB</name>
<dbReference type="EMBL" id="BAABHW010000002">
    <property type="protein sequence ID" value="GAA5074725.1"/>
    <property type="molecule type" value="Genomic_DNA"/>
</dbReference>
<proteinExistence type="predicted"/>
<evidence type="ECO:0000313" key="1">
    <source>
        <dbReference type="EMBL" id="GAA5074725.1"/>
    </source>
</evidence>
<dbReference type="Proteomes" id="UP001499910">
    <property type="component" value="Unassembled WGS sequence"/>
</dbReference>
<keyword evidence="2" id="KW-1185">Reference proteome</keyword>
<comment type="caution">
    <text evidence="1">The sequence shown here is derived from an EMBL/GenBank/DDBJ whole genome shotgun (WGS) entry which is preliminary data.</text>
</comment>
<reference evidence="2" key="1">
    <citation type="journal article" date="2019" name="Int. J. Syst. Evol. Microbiol.">
        <title>The Global Catalogue of Microorganisms (GCM) 10K type strain sequencing project: providing services to taxonomists for standard genome sequencing and annotation.</title>
        <authorList>
            <consortium name="The Broad Institute Genomics Platform"/>
            <consortium name="The Broad Institute Genome Sequencing Center for Infectious Disease"/>
            <person name="Wu L."/>
            <person name="Ma J."/>
        </authorList>
    </citation>
    <scope>NUCLEOTIDE SEQUENCE [LARGE SCALE GENOMIC DNA]</scope>
    <source>
        <strain evidence="2">JCM 18015</strain>
    </source>
</reference>
<organism evidence="1 2">
    <name type="scientific">[Roseibacterium] beibuensis</name>
    <dbReference type="NCBI Taxonomy" id="1193142"/>
    <lineage>
        <taxon>Bacteria</taxon>
        <taxon>Pseudomonadati</taxon>
        <taxon>Pseudomonadota</taxon>
        <taxon>Alphaproteobacteria</taxon>
        <taxon>Rhodobacterales</taxon>
        <taxon>Roseobacteraceae</taxon>
        <taxon>Roseicyclus</taxon>
    </lineage>
</organism>
<dbReference type="InterPro" id="IPR021274">
    <property type="entry name" value="DUF2853"/>
</dbReference>
<gene>
    <name evidence="1" type="ORF">GCM10023209_22130</name>
</gene>
<evidence type="ECO:0008006" key="3">
    <source>
        <dbReference type="Google" id="ProtNLM"/>
    </source>
</evidence>
<evidence type="ECO:0000313" key="2">
    <source>
        <dbReference type="Proteomes" id="UP001499910"/>
    </source>
</evidence>
<accession>A0ABP9LEP6</accession>